<protein>
    <submittedName>
        <fullName evidence="1">Deazaflavin-dependent oxidoreductase (Nitroreductase family)</fullName>
    </submittedName>
</protein>
<dbReference type="Pfam" id="PF04075">
    <property type="entry name" value="F420H2_quin_red"/>
    <property type="match status" value="1"/>
</dbReference>
<dbReference type="RefSeq" id="WP_141784108.1">
    <property type="nucleotide sequence ID" value="NZ_BAAAIK010000004.1"/>
</dbReference>
<accession>A0A542YP67</accession>
<organism evidence="1 2">
    <name type="scientific">Ornithinicoccus hortensis</name>
    <dbReference type="NCBI Taxonomy" id="82346"/>
    <lineage>
        <taxon>Bacteria</taxon>
        <taxon>Bacillati</taxon>
        <taxon>Actinomycetota</taxon>
        <taxon>Actinomycetes</taxon>
        <taxon>Micrococcales</taxon>
        <taxon>Intrasporangiaceae</taxon>
        <taxon>Ornithinicoccus</taxon>
    </lineage>
</organism>
<dbReference type="Proteomes" id="UP000319516">
    <property type="component" value="Unassembled WGS sequence"/>
</dbReference>
<evidence type="ECO:0000313" key="2">
    <source>
        <dbReference type="Proteomes" id="UP000319516"/>
    </source>
</evidence>
<dbReference type="GO" id="GO:0016491">
    <property type="term" value="F:oxidoreductase activity"/>
    <property type="evidence" value="ECO:0007669"/>
    <property type="project" value="InterPro"/>
</dbReference>
<name>A0A542YP67_9MICO</name>
<gene>
    <name evidence="1" type="ORF">FB467_1000</name>
</gene>
<comment type="caution">
    <text evidence="1">The sequence shown here is derived from an EMBL/GenBank/DDBJ whole genome shotgun (WGS) entry which is preliminary data.</text>
</comment>
<dbReference type="Gene3D" id="2.30.110.10">
    <property type="entry name" value="Electron Transport, Fmn-binding Protein, Chain A"/>
    <property type="match status" value="1"/>
</dbReference>
<sequence length="158" mass="17867">MTDQTAERPHYQRPGWVTRNVFNRAMSFLTRRGVSVVGSRVLEVPGRRTGEHRRVPVNLLEHGDAAYLVAARGTTEWVRNVRANDGRLALILGRRRTTYRATELPAGARAEVLRAYLARWKFEVGAFFDGVDDRSSDAELERAATRHPVFRIDPEPAG</sequence>
<dbReference type="OrthoDB" id="5186446at2"/>
<keyword evidence="2" id="KW-1185">Reference proteome</keyword>
<proteinExistence type="predicted"/>
<dbReference type="InterPro" id="IPR004378">
    <property type="entry name" value="F420H2_quin_Rdtase"/>
</dbReference>
<dbReference type="AlphaFoldDB" id="A0A542YP67"/>
<dbReference type="EMBL" id="VFOP01000001">
    <property type="protein sequence ID" value="TQL49903.1"/>
    <property type="molecule type" value="Genomic_DNA"/>
</dbReference>
<dbReference type="NCBIfam" id="TIGR00026">
    <property type="entry name" value="hi_GC_TIGR00026"/>
    <property type="match status" value="1"/>
</dbReference>
<evidence type="ECO:0000313" key="1">
    <source>
        <dbReference type="EMBL" id="TQL49903.1"/>
    </source>
</evidence>
<dbReference type="InterPro" id="IPR012349">
    <property type="entry name" value="Split_barrel_FMN-bd"/>
</dbReference>
<reference evidence="1 2" key="1">
    <citation type="submission" date="2019-06" db="EMBL/GenBank/DDBJ databases">
        <title>Sequencing the genomes of 1000 actinobacteria strains.</title>
        <authorList>
            <person name="Klenk H.-P."/>
        </authorList>
    </citation>
    <scope>NUCLEOTIDE SEQUENCE [LARGE SCALE GENOMIC DNA]</scope>
    <source>
        <strain evidence="1 2">DSM 12335</strain>
    </source>
</reference>